<dbReference type="PANTHER" id="PTHR46797">
    <property type="entry name" value="HTH-TYPE TRANSCRIPTIONAL REGULATOR"/>
    <property type="match status" value="1"/>
</dbReference>
<dbReference type="CDD" id="cd00093">
    <property type="entry name" value="HTH_XRE"/>
    <property type="match status" value="1"/>
</dbReference>
<dbReference type="PROSITE" id="PS50943">
    <property type="entry name" value="HTH_CROC1"/>
    <property type="match status" value="1"/>
</dbReference>
<evidence type="ECO:0000313" key="3">
    <source>
        <dbReference type="EMBL" id="OQP42769.1"/>
    </source>
</evidence>
<reference evidence="4" key="1">
    <citation type="submission" date="2016-04" db="EMBL/GenBank/DDBJ databases">
        <authorList>
            <person name="Chen L."/>
            <person name="Zhuang W."/>
            <person name="Wang G."/>
        </authorList>
    </citation>
    <scope>NUCLEOTIDE SEQUENCE [LARGE SCALE GENOMIC DNA]</scope>
    <source>
        <strain evidence="4">17621</strain>
    </source>
</reference>
<dbReference type="PANTHER" id="PTHR46797:SF1">
    <property type="entry name" value="METHYLPHOSPHONATE SYNTHASE"/>
    <property type="match status" value="1"/>
</dbReference>
<protein>
    <recommendedName>
        <fullName evidence="2">HTH cro/C1-type domain-containing protein</fullName>
    </recommendedName>
</protein>
<sequence>MTRNKDEKLLKAFGENLKKLREAKGLTTREFADIADIAYSQVWTLESGRGDPSLSTLMAIARTLEVSLSDLVPE</sequence>
<dbReference type="InterPro" id="IPR010982">
    <property type="entry name" value="Lambda_DNA-bd_dom_sf"/>
</dbReference>
<dbReference type="InterPro" id="IPR001387">
    <property type="entry name" value="Cro/C1-type_HTH"/>
</dbReference>
<dbReference type="Gene3D" id="1.10.260.40">
    <property type="entry name" value="lambda repressor-like DNA-binding domains"/>
    <property type="match status" value="1"/>
</dbReference>
<dbReference type="AlphaFoldDB" id="A0A1V9E9J9"/>
<comment type="caution">
    <text evidence="3">The sequence shown here is derived from an EMBL/GenBank/DDBJ whole genome shotgun (WGS) entry which is preliminary data.</text>
</comment>
<dbReference type="SMART" id="SM00530">
    <property type="entry name" value="HTH_XRE"/>
    <property type="match status" value="1"/>
</dbReference>
<evidence type="ECO:0000259" key="2">
    <source>
        <dbReference type="PROSITE" id="PS50943"/>
    </source>
</evidence>
<gene>
    <name evidence="3" type="ORF">A4H97_11430</name>
</gene>
<dbReference type="InterPro" id="IPR050807">
    <property type="entry name" value="TransReg_Diox_bact_type"/>
</dbReference>
<dbReference type="GO" id="GO:0003700">
    <property type="term" value="F:DNA-binding transcription factor activity"/>
    <property type="evidence" value="ECO:0007669"/>
    <property type="project" value="TreeGrafter"/>
</dbReference>
<evidence type="ECO:0000313" key="4">
    <source>
        <dbReference type="Proteomes" id="UP000192610"/>
    </source>
</evidence>
<accession>A0A1V9E9J9</accession>
<organism evidence="3 4">
    <name type="scientific">Niastella yeongjuensis</name>
    <dbReference type="NCBI Taxonomy" id="354355"/>
    <lineage>
        <taxon>Bacteria</taxon>
        <taxon>Pseudomonadati</taxon>
        <taxon>Bacteroidota</taxon>
        <taxon>Chitinophagia</taxon>
        <taxon>Chitinophagales</taxon>
        <taxon>Chitinophagaceae</taxon>
        <taxon>Niastella</taxon>
    </lineage>
</organism>
<dbReference type="EMBL" id="LVXG01000056">
    <property type="protein sequence ID" value="OQP42769.1"/>
    <property type="molecule type" value="Genomic_DNA"/>
</dbReference>
<keyword evidence="1" id="KW-0238">DNA-binding</keyword>
<proteinExistence type="predicted"/>
<dbReference type="SUPFAM" id="SSF47413">
    <property type="entry name" value="lambda repressor-like DNA-binding domains"/>
    <property type="match status" value="1"/>
</dbReference>
<feature type="domain" description="HTH cro/C1-type" evidence="2">
    <location>
        <begin position="17"/>
        <end position="71"/>
    </location>
</feature>
<name>A0A1V9E9J9_9BACT</name>
<dbReference type="Pfam" id="PF01381">
    <property type="entry name" value="HTH_3"/>
    <property type="match status" value="1"/>
</dbReference>
<dbReference type="GO" id="GO:0005829">
    <property type="term" value="C:cytosol"/>
    <property type="evidence" value="ECO:0007669"/>
    <property type="project" value="TreeGrafter"/>
</dbReference>
<evidence type="ECO:0000256" key="1">
    <source>
        <dbReference type="ARBA" id="ARBA00023125"/>
    </source>
</evidence>
<keyword evidence="4" id="KW-1185">Reference proteome</keyword>
<dbReference type="GO" id="GO:0003677">
    <property type="term" value="F:DNA binding"/>
    <property type="evidence" value="ECO:0007669"/>
    <property type="project" value="UniProtKB-KW"/>
</dbReference>
<dbReference type="Proteomes" id="UP000192610">
    <property type="component" value="Unassembled WGS sequence"/>
</dbReference>
<dbReference type="STRING" id="354355.SAMN05660816_02954"/>